<dbReference type="InterPro" id="IPR036045">
    <property type="entry name" value="Sec1-like_sf"/>
</dbReference>
<dbReference type="VEuPathDB" id="FungiDB:BON22_1927"/>
<dbReference type="GO" id="GO:0016192">
    <property type="term" value="P:vesicle-mediated transport"/>
    <property type="evidence" value="ECO:0007669"/>
    <property type="project" value="InterPro"/>
</dbReference>
<sequence>MTSLVELQRNYILNTIHSVQTANGFKVLVLDDTTESLILDLVTKSELLKLVAAVEKIDKPRNTSSLEAVYILEPSRYSVNCLLTDYKVVPIRYRAAHIFFLPGLSPDLTNLIKANNQLTKTLKTFDEFKYAINPKESFVFTTRNPQGLQIFYNGECHSLVTKAIATTAHALVNLCVLTGEYPIIRYYEPNENDGYFNASILPKMIATEFQNQLDDYTRDHSDFPPSSTRQRSVFVITDRTMDLFAPLLHEFTYQAMASDISPDVNGDVYKYQAEDERGKKIDKVGKLNDKDPDWLSLRHLHIMEAQTLFNTRFEEFLSKNAMFIDRSKIKDTSDLAITMARMDGFDEERRRIVMHKTLIESLMLSNHEKKLAEIAEYEQNLADLGVDIDGEKVKNLADQLIEFLANDIYDFFDKIRVIILYGLYRGGLIEKDYIKLLNFMGILSPHDIQNSLSYIKNFEIIGFKLVKPNLKSKSIFKRDFLHECINVDTYNTSRFRPSMNTVITKIISNTLEDTLFPYTKDKPMDEESDISRTYSTSTTSLRNPKHKAAWARTNTQFQAPRQRIFYFIAGGATASELRTAYELSAKFEKDVIIGSDEIITPVMFLKQVHNLTVPRANLNLHIDWLMNRPSEPPKELLEMEKKRAPAPSSQQQQQEMQQQTNPSNNGATFASSETPAQKSGKRDKFKRFFKS</sequence>
<dbReference type="Gene3D" id="1.25.40.60">
    <property type="match status" value="1"/>
</dbReference>
<dbReference type="PANTHER" id="PTHR11679">
    <property type="entry name" value="VESICLE PROTEIN SORTING-ASSOCIATED"/>
    <property type="match status" value="1"/>
</dbReference>
<comment type="similarity">
    <text evidence="1">Belongs to the STXBP/unc-18/SEC1 family.</text>
</comment>
<dbReference type="PhylomeDB" id="A0A061BE15"/>
<dbReference type="InterPro" id="IPR027482">
    <property type="entry name" value="Sec1-like_dom2"/>
</dbReference>
<feature type="compositionally biased region" description="Polar residues" evidence="2">
    <location>
        <begin position="660"/>
        <end position="677"/>
    </location>
</feature>
<dbReference type="Gene3D" id="3.40.50.1910">
    <property type="match status" value="1"/>
</dbReference>
<dbReference type="EMBL" id="LK052907">
    <property type="protein sequence ID" value="CDR46123.1"/>
    <property type="molecule type" value="Genomic_DNA"/>
</dbReference>
<dbReference type="Pfam" id="PF00995">
    <property type="entry name" value="Sec1"/>
    <property type="match status" value="1"/>
</dbReference>
<dbReference type="Gene3D" id="3.90.830.10">
    <property type="entry name" value="Syntaxin Binding Protein 1, Chain A, domain 2"/>
    <property type="match status" value="1"/>
</dbReference>
<dbReference type="InterPro" id="IPR043127">
    <property type="entry name" value="Sec-1-like_dom3a"/>
</dbReference>
<dbReference type="InterPro" id="IPR043154">
    <property type="entry name" value="Sec-1-like_dom1"/>
</dbReference>
<evidence type="ECO:0000256" key="1">
    <source>
        <dbReference type="ARBA" id="ARBA00009884"/>
    </source>
</evidence>
<protein>
    <submittedName>
        <fullName evidence="3">CYFA0S22e00276g1_1</fullName>
    </submittedName>
</protein>
<accession>A0A061BE15</accession>
<feature type="region of interest" description="Disordered" evidence="2">
    <location>
        <begin position="636"/>
        <end position="691"/>
    </location>
</feature>
<dbReference type="AlphaFoldDB" id="A0A061BE15"/>
<feature type="compositionally biased region" description="Low complexity" evidence="2">
    <location>
        <begin position="650"/>
        <end position="659"/>
    </location>
</feature>
<name>A0A061BE15_CYBFA</name>
<dbReference type="OrthoDB" id="2228at2759"/>
<dbReference type="Gene3D" id="3.40.50.2060">
    <property type="match status" value="1"/>
</dbReference>
<organism evidence="3">
    <name type="scientific">Cyberlindnera fabianii</name>
    <name type="common">Yeast</name>
    <name type="synonym">Hansenula fabianii</name>
    <dbReference type="NCBI Taxonomy" id="36022"/>
    <lineage>
        <taxon>Eukaryota</taxon>
        <taxon>Fungi</taxon>
        <taxon>Dikarya</taxon>
        <taxon>Ascomycota</taxon>
        <taxon>Saccharomycotina</taxon>
        <taxon>Saccharomycetes</taxon>
        <taxon>Phaffomycetales</taxon>
        <taxon>Phaffomycetaceae</taxon>
        <taxon>Cyberlindnera</taxon>
    </lineage>
</organism>
<gene>
    <name evidence="3" type="ORF">CYFA0S_22e00276g</name>
</gene>
<evidence type="ECO:0000256" key="2">
    <source>
        <dbReference type="SAM" id="MobiDB-lite"/>
    </source>
</evidence>
<proteinExistence type="inferred from homology"/>
<reference evidence="3" key="1">
    <citation type="journal article" date="2014" name="Genome Announc.">
        <title>Genome sequence of the yeast Cyberlindnera fabianii (Hansenula fabianii).</title>
        <authorList>
            <person name="Freel K.C."/>
            <person name="Sarilar V."/>
            <person name="Neuveglise C."/>
            <person name="Devillers H."/>
            <person name="Friedrich A."/>
            <person name="Schacherer J."/>
        </authorList>
    </citation>
    <scope>NUCLEOTIDE SEQUENCE</scope>
    <source>
        <strain evidence="3">YJS4271</strain>
    </source>
</reference>
<evidence type="ECO:0000313" key="3">
    <source>
        <dbReference type="EMBL" id="CDR46123.1"/>
    </source>
</evidence>
<dbReference type="SUPFAM" id="SSF56815">
    <property type="entry name" value="Sec1/munc18-like (SM) proteins"/>
    <property type="match status" value="1"/>
</dbReference>
<feature type="compositionally biased region" description="Basic residues" evidence="2">
    <location>
        <begin position="679"/>
        <end position="691"/>
    </location>
</feature>
<dbReference type="PIRSF" id="PIRSF005715">
    <property type="entry name" value="VPS45_Sec1"/>
    <property type="match status" value="1"/>
</dbReference>
<dbReference type="InterPro" id="IPR001619">
    <property type="entry name" value="Sec1-like"/>
</dbReference>